<evidence type="ECO:0000313" key="4">
    <source>
        <dbReference type="Proteomes" id="UP001139366"/>
    </source>
</evidence>
<keyword evidence="1" id="KW-0472">Membrane</keyword>
<organism evidence="3 4">
    <name type="scientific">Flavobacterium potami</name>
    <dbReference type="NCBI Taxonomy" id="2872310"/>
    <lineage>
        <taxon>Bacteria</taxon>
        <taxon>Pseudomonadati</taxon>
        <taxon>Bacteroidota</taxon>
        <taxon>Flavobacteriia</taxon>
        <taxon>Flavobacteriales</taxon>
        <taxon>Flavobacteriaceae</taxon>
        <taxon>Flavobacterium</taxon>
    </lineage>
</organism>
<protein>
    <recommendedName>
        <fullName evidence="2">CD-NTase-associated protein 16 NUDIX domain-containing protein</fullName>
    </recommendedName>
</protein>
<name>A0A9X1H8M5_9FLAO</name>
<dbReference type="RefSeq" id="WP_223705437.1">
    <property type="nucleotide sequence ID" value="NZ_JAINUY010000002.1"/>
</dbReference>
<gene>
    <name evidence="3" type="ORF">K6T82_08120</name>
</gene>
<keyword evidence="1" id="KW-0812">Transmembrane</keyword>
<proteinExistence type="predicted"/>
<reference evidence="3 4" key="1">
    <citation type="journal article" date="2023" name="Antonie Van Leeuwenhoek">
        <title>Flavobacterium potami sp. nov., a multi-metal resistance genes harbouring bacterium isolated from shallow river silt.</title>
        <authorList>
            <person name="Li S."/>
            <person name="Mao S."/>
            <person name="Mu W."/>
            <person name="Guo B."/>
            <person name="Li C."/>
            <person name="Zhu Q."/>
            <person name="Hou X."/>
            <person name="Zhao Y."/>
            <person name="Wei S."/>
            <person name="Liu H."/>
            <person name="Liu A."/>
        </authorList>
    </citation>
    <scope>NUCLEOTIDE SEQUENCE [LARGE SCALE GENOMIC DNA]</scope>
    <source>
        <strain evidence="3 4">17A</strain>
    </source>
</reference>
<feature type="transmembrane region" description="Helical" evidence="1">
    <location>
        <begin position="30"/>
        <end position="51"/>
    </location>
</feature>
<dbReference type="EMBL" id="JAINUY010000002">
    <property type="protein sequence ID" value="MBZ4034728.1"/>
    <property type="molecule type" value="Genomic_DNA"/>
</dbReference>
<dbReference type="Proteomes" id="UP001139366">
    <property type="component" value="Unassembled WGS sequence"/>
</dbReference>
<dbReference type="Pfam" id="PF18167">
    <property type="entry name" value="Sa_NUDIX"/>
    <property type="match status" value="1"/>
</dbReference>
<feature type="domain" description="CD-NTase-associated protein 16 NUDIX" evidence="2">
    <location>
        <begin position="70"/>
        <end position="264"/>
    </location>
</feature>
<accession>A0A9X1H8M5</accession>
<dbReference type="AlphaFoldDB" id="A0A9X1H8M5"/>
<feature type="transmembrane region" description="Helical" evidence="1">
    <location>
        <begin position="7"/>
        <end position="24"/>
    </location>
</feature>
<keyword evidence="4" id="KW-1185">Reference proteome</keyword>
<keyword evidence="1" id="KW-1133">Transmembrane helix</keyword>
<dbReference type="InterPro" id="IPR040829">
    <property type="entry name" value="Cap16_NUDIX"/>
</dbReference>
<evidence type="ECO:0000313" key="3">
    <source>
        <dbReference type="EMBL" id="MBZ4034728.1"/>
    </source>
</evidence>
<evidence type="ECO:0000256" key="1">
    <source>
        <dbReference type="SAM" id="Phobius"/>
    </source>
</evidence>
<comment type="caution">
    <text evidence="3">The sequence shown here is derived from an EMBL/GenBank/DDBJ whole genome shotgun (WGS) entry which is preliminary data.</text>
</comment>
<sequence length="267" mass="31206">MKGKVSFILGVIGIAIYFILSDTYRGAKDTILKISIGFLVAVVVDLLVFLVENRKKWNIIKTLFIKPNKEVRVTVAYLFRIEVNGKYALIKRHKKDRIGYQPIGGAFKYFKEENRECFDKLGIEPCNYVERDEDTDSDLRIRINKRKNLGKFLKWFESRKNREVDPWREFYEELVEPGILSSDLFKHVKYVFVGKHCEGIFPARAFPIDEFRYAEIYELRPDTEAQKNAIAEMKNSDQIIFVTPDEIRNGSINGLTILPHSFKILPR</sequence>
<evidence type="ECO:0000259" key="2">
    <source>
        <dbReference type="Pfam" id="PF18167"/>
    </source>
</evidence>